<keyword evidence="5 17" id="KW-0812">Transmembrane</keyword>
<feature type="disulfide bond" evidence="16">
    <location>
        <begin position="592"/>
        <end position="638"/>
    </location>
</feature>
<dbReference type="InterPro" id="IPR012896">
    <property type="entry name" value="Integrin_bsu_tail"/>
</dbReference>
<feature type="disulfide bond" evidence="16">
    <location>
        <begin position="473"/>
        <end position="506"/>
    </location>
</feature>
<feature type="disulfide bond" evidence="16">
    <location>
        <begin position="530"/>
        <end position="535"/>
    </location>
</feature>
<keyword evidence="12 17" id="KW-0401">Integrin</keyword>
<dbReference type="GO" id="GO:0007160">
    <property type="term" value="P:cell-matrix adhesion"/>
    <property type="evidence" value="ECO:0007669"/>
    <property type="project" value="TreeGrafter"/>
</dbReference>
<dbReference type="OrthoDB" id="410592at2759"/>
<feature type="disulfide bond" evidence="16">
    <location>
        <begin position="448"/>
        <end position="452"/>
    </location>
</feature>
<dbReference type="Pfam" id="PF18372">
    <property type="entry name" value="I-EGF_1"/>
    <property type="match status" value="1"/>
</dbReference>
<dbReference type="GO" id="GO:0009986">
    <property type="term" value="C:cell surface"/>
    <property type="evidence" value="ECO:0007669"/>
    <property type="project" value="TreeGrafter"/>
</dbReference>
<dbReference type="PROSITE" id="PS52047">
    <property type="entry name" value="I_EGF_2"/>
    <property type="match status" value="1"/>
</dbReference>
<evidence type="ECO:0000256" key="15">
    <source>
        <dbReference type="ARBA" id="ARBA00023180"/>
    </source>
</evidence>
<dbReference type="GO" id="GO:0005925">
    <property type="term" value="C:focal adhesion"/>
    <property type="evidence" value="ECO:0007669"/>
    <property type="project" value="TreeGrafter"/>
</dbReference>
<evidence type="ECO:0000256" key="17">
    <source>
        <dbReference type="RuleBase" id="RU000633"/>
    </source>
</evidence>
<dbReference type="Pfam" id="PF00362">
    <property type="entry name" value="Integrin_beta"/>
    <property type="match status" value="1"/>
</dbReference>
<keyword evidence="6" id="KW-0479">Metal-binding</keyword>
<dbReference type="InterPro" id="IPR014836">
    <property type="entry name" value="Integrin_bsu_cyt_dom"/>
</dbReference>
<evidence type="ECO:0000259" key="22">
    <source>
        <dbReference type="SMART" id="SM01242"/>
    </source>
</evidence>
<keyword evidence="8" id="KW-0106">Calcium</keyword>
<organism evidence="23 24">
    <name type="scientific">Magallana gigas</name>
    <name type="common">Pacific oyster</name>
    <name type="synonym">Crassostrea gigas</name>
    <dbReference type="NCBI Taxonomy" id="29159"/>
    <lineage>
        <taxon>Eukaryota</taxon>
        <taxon>Metazoa</taxon>
        <taxon>Spiralia</taxon>
        <taxon>Lophotrochozoa</taxon>
        <taxon>Mollusca</taxon>
        <taxon>Bivalvia</taxon>
        <taxon>Autobranchia</taxon>
        <taxon>Pteriomorphia</taxon>
        <taxon>Ostreida</taxon>
        <taxon>Ostreoidea</taxon>
        <taxon>Ostreidae</taxon>
        <taxon>Magallana</taxon>
    </lineage>
</organism>
<evidence type="ECO:0000256" key="6">
    <source>
        <dbReference type="ARBA" id="ARBA00022723"/>
    </source>
</evidence>
<feature type="disulfide bond" evidence="16">
    <location>
        <begin position="642"/>
        <end position="671"/>
    </location>
</feature>
<dbReference type="SMART" id="SM01241">
    <property type="entry name" value="Integrin_b_cyt"/>
    <property type="match status" value="1"/>
</dbReference>
<dbReference type="PRINTS" id="PR01186">
    <property type="entry name" value="INTEGRINB"/>
</dbReference>
<feature type="chain" id="PRO_5036456066" description="Integrin beta" evidence="19">
    <location>
        <begin position="18"/>
        <end position="784"/>
    </location>
</feature>
<evidence type="ECO:0000256" key="8">
    <source>
        <dbReference type="ARBA" id="ARBA00022837"/>
    </source>
</evidence>
<evidence type="ECO:0000256" key="14">
    <source>
        <dbReference type="ARBA" id="ARBA00023157"/>
    </source>
</evidence>
<dbReference type="InterPro" id="IPR036349">
    <property type="entry name" value="Integrin_bsu_tail_dom_sf"/>
</dbReference>
<feature type="disulfide bond" evidence="16">
    <location>
        <begin position="387"/>
        <end position="399"/>
    </location>
</feature>
<dbReference type="GO" id="GO:0098609">
    <property type="term" value="P:cell-cell adhesion"/>
    <property type="evidence" value="ECO:0007669"/>
    <property type="project" value="TreeGrafter"/>
</dbReference>
<dbReference type="InterPro" id="IPR015812">
    <property type="entry name" value="Integrin_bsu"/>
</dbReference>
<feature type="domain" description="Integrin beta subunit cytoplasmic" evidence="21">
    <location>
        <begin position="724"/>
        <end position="770"/>
    </location>
</feature>
<dbReference type="SMART" id="SM01242">
    <property type="entry name" value="Integrin_B_tail"/>
    <property type="match status" value="1"/>
</dbReference>
<dbReference type="Gene3D" id="1.20.5.100">
    <property type="entry name" value="Cytochrome c1, transmembrane anchor, C-terminal"/>
    <property type="match status" value="1"/>
</dbReference>
<proteinExistence type="inferred from homology"/>
<feature type="domain" description="Integrin beta subunit tail" evidence="22">
    <location>
        <begin position="616"/>
        <end position="699"/>
    </location>
</feature>
<name>A0A8W8ML44_MAGGI</name>
<dbReference type="InterPro" id="IPR036465">
    <property type="entry name" value="vWFA_dom_sf"/>
</dbReference>
<dbReference type="AlphaFoldDB" id="A0A8W8ML44"/>
<evidence type="ECO:0000259" key="20">
    <source>
        <dbReference type="SMART" id="SM00187"/>
    </source>
</evidence>
<dbReference type="Gene3D" id="2.60.40.1510">
    <property type="entry name" value="ntegrin, alpha v. Chain A, domain 3"/>
    <property type="match status" value="1"/>
</dbReference>
<feature type="disulfide bond" evidence="16">
    <location>
        <begin position="25"/>
        <end position="34"/>
    </location>
</feature>
<evidence type="ECO:0000256" key="11">
    <source>
        <dbReference type="ARBA" id="ARBA00022989"/>
    </source>
</evidence>
<feature type="disulfide bond" evidence="16">
    <location>
        <begin position="609"/>
        <end position="612"/>
    </location>
</feature>
<evidence type="ECO:0000256" key="1">
    <source>
        <dbReference type="ARBA" id="ARBA00004251"/>
    </source>
</evidence>
<evidence type="ECO:0000259" key="21">
    <source>
        <dbReference type="SMART" id="SM01241"/>
    </source>
</evidence>
<sequence>MLLFGLIIVCLVVDVCSQACSGARCGDCLINDGCGWCKDSEFSSPRCAPINQLTDNGCVAVIKRKEHVVQLLQNDEFSDGGPGLEPVQIKPQRIKIRLTPNSQLRNVMVFYKIAKNFPLDLYFLNDPSYTMRQLTSSLNLLANDIANDIATLTTDFTFGLGTSMDKVVSPFTRQDPKYLATPCGTTSIPCDFPYSFIHRQPLTNDITAFTNAVRGVNTTGNQDIVEGLLDGLMQVMVCGDRIGWRKKSRRMVIYATDINFHHAGDGRVAGILQPNDGLCHLDSNGKYTMAEVQDYPSVGQILQKARENNINIIFVIGGTENEFIRNNYYDKFATYLPGGFNNASELTTDASNILNIVGSSYRRLRETVKLVMTKVPEELDVGIYSNCRTGRFLDKTNNCTGLTLEKWTNFTLFLFSNMTTCPDQRTVNFTIFPEGLEERVEIEVEHVCDCDCQLEPEAEPNSTKCNQRGTYECGVCHCNEGWSGDSCECDERGSETEACGTEAGICSNAGNCTCRKCDCFEGFSGDKCECNDLNCPYFNGKLCGGPSNGRCSCGSCVCDPAYSGKACDCMTSTEACKDSNGTLCSDKGNCVCGKCECSAGFRGEVCERCQSCPGTCSTNNDCVECVGFNQGEYNQSVCLSKCGNVETVAIFLEPGNETTTTSCILQDNFGCLIYYNVYETDTGRFVQVRSVKRCPPGPADPVTVGLSVSGAFFLVGIILLLIWKLLTMLYDKLEYSHFETEIKNPVWEKSENPIYKECVTTVQNPMHDIADVSHDEIANETSHI</sequence>
<dbReference type="InterPro" id="IPR040622">
    <property type="entry name" value="EGF_integrin_1"/>
</dbReference>
<feature type="disulfide bond" evidence="16">
    <location>
        <begin position="590"/>
        <end position="595"/>
    </location>
</feature>
<dbReference type="PANTHER" id="PTHR10082:SF60">
    <property type="entry name" value="INTEGRIN BETA-PS"/>
    <property type="match status" value="1"/>
</dbReference>
<dbReference type="SUPFAM" id="SSF53300">
    <property type="entry name" value="vWA-like"/>
    <property type="match status" value="1"/>
</dbReference>
<evidence type="ECO:0000256" key="4">
    <source>
        <dbReference type="ARBA" id="ARBA00022536"/>
    </source>
</evidence>
<keyword evidence="3" id="KW-1003">Cell membrane</keyword>
<accession>A0A8W8ML44</accession>
<dbReference type="GO" id="GO:0033627">
    <property type="term" value="P:cell adhesion mediated by integrin"/>
    <property type="evidence" value="ECO:0007669"/>
    <property type="project" value="TreeGrafter"/>
</dbReference>
<evidence type="ECO:0000256" key="5">
    <source>
        <dbReference type="ARBA" id="ARBA00022692"/>
    </source>
</evidence>
<dbReference type="OMA" id="FNQGEYN"/>
<feature type="disulfide bond" evidence="16">
    <location>
        <begin position="28"/>
        <end position="58"/>
    </location>
</feature>
<evidence type="ECO:0000256" key="10">
    <source>
        <dbReference type="ARBA" id="ARBA00022889"/>
    </source>
</evidence>
<evidence type="ECO:0000256" key="19">
    <source>
        <dbReference type="SAM" id="SignalP"/>
    </source>
</evidence>
<keyword evidence="9" id="KW-0460">Magnesium</keyword>
<dbReference type="SUPFAM" id="SSF69687">
    <property type="entry name" value="Integrin beta tail domain"/>
    <property type="match status" value="1"/>
</dbReference>
<dbReference type="InterPro" id="IPR032695">
    <property type="entry name" value="Integrin_dom_sf"/>
</dbReference>
<evidence type="ECO:0000256" key="18">
    <source>
        <dbReference type="SAM" id="Phobius"/>
    </source>
</evidence>
<feature type="disulfide bond" evidence="16">
    <location>
        <begin position="238"/>
        <end position="279"/>
    </location>
</feature>
<keyword evidence="7" id="KW-0677">Repeat</keyword>
<feature type="disulfide bond" evidence="16">
    <location>
        <begin position="514"/>
        <end position="543"/>
    </location>
</feature>
<evidence type="ECO:0000256" key="2">
    <source>
        <dbReference type="ARBA" id="ARBA00007449"/>
    </source>
</evidence>
<dbReference type="EnsemblMetazoa" id="G32842.2">
    <property type="protein sequence ID" value="G32842.2:cds"/>
    <property type="gene ID" value="G32842"/>
</dbReference>
<feature type="disulfide bond" evidence="16">
    <location>
        <begin position="183"/>
        <end position="190"/>
    </location>
</feature>
<evidence type="ECO:0000256" key="9">
    <source>
        <dbReference type="ARBA" id="ARBA00022842"/>
    </source>
</evidence>
<dbReference type="GO" id="GO:0008305">
    <property type="term" value="C:integrin complex"/>
    <property type="evidence" value="ECO:0007669"/>
    <property type="project" value="TreeGrafter"/>
</dbReference>
<evidence type="ECO:0000256" key="12">
    <source>
        <dbReference type="ARBA" id="ARBA00023037"/>
    </source>
</evidence>
<keyword evidence="24" id="KW-1185">Reference proteome</keyword>
<feature type="disulfide bond" evidence="16">
    <location>
        <begin position="569"/>
        <end position="576"/>
    </location>
</feature>
<feature type="disulfide bond" evidence="16">
    <location>
        <begin position="597"/>
        <end position="606"/>
    </location>
</feature>
<feature type="disulfide bond" evidence="16">
    <location>
        <begin position="622"/>
        <end position="694"/>
    </location>
</feature>
<dbReference type="InterPro" id="IPR002369">
    <property type="entry name" value="Integrin_bsu_VWA"/>
</dbReference>
<dbReference type="GO" id="GO:0007229">
    <property type="term" value="P:integrin-mediated signaling pathway"/>
    <property type="evidence" value="ECO:0007669"/>
    <property type="project" value="UniProtKB-KW"/>
</dbReference>
<feature type="disulfide bond" evidence="16">
    <location>
        <begin position="478"/>
        <end position="487"/>
    </location>
</feature>
<comment type="similarity">
    <text evidence="2 17">Belongs to the integrin beta chain family.</text>
</comment>
<dbReference type="Gene3D" id="3.40.50.410">
    <property type="entry name" value="von Willebrand factor, type A domain"/>
    <property type="match status" value="1"/>
</dbReference>
<dbReference type="SUPFAM" id="SSF69179">
    <property type="entry name" value="Integrin domains"/>
    <property type="match status" value="1"/>
</dbReference>
<keyword evidence="19" id="KW-0732">Signal</keyword>
<evidence type="ECO:0000256" key="3">
    <source>
        <dbReference type="ARBA" id="ARBA00022475"/>
    </source>
</evidence>
<dbReference type="Gene3D" id="2.10.25.10">
    <property type="entry name" value="Laminin"/>
    <property type="match status" value="2"/>
</dbReference>
<reference evidence="23" key="1">
    <citation type="submission" date="2022-08" db="UniProtKB">
        <authorList>
            <consortium name="EnsemblMetazoa"/>
        </authorList>
    </citation>
    <scope>IDENTIFICATION</scope>
    <source>
        <strain evidence="23">05x7-T-G4-1.051#20</strain>
    </source>
</reference>
<feature type="disulfide bond" evidence="16">
    <location>
        <begin position="616"/>
        <end position="625"/>
    </location>
</feature>
<evidence type="ECO:0000313" key="23">
    <source>
        <dbReference type="EnsemblMetazoa" id="G32842.2:cds"/>
    </source>
</evidence>
<dbReference type="Pfam" id="PF08725">
    <property type="entry name" value="Integrin_b_cyt"/>
    <property type="match status" value="1"/>
</dbReference>
<evidence type="ECO:0000256" key="7">
    <source>
        <dbReference type="ARBA" id="ARBA00022737"/>
    </source>
</evidence>
<feature type="domain" description="Integrin beta subunit VWA" evidence="20">
    <location>
        <begin position="24"/>
        <end position="450"/>
    </location>
</feature>
<dbReference type="SMART" id="SM00187">
    <property type="entry name" value="INB"/>
    <property type="match status" value="1"/>
</dbReference>
<dbReference type="Proteomes" id="UP000005408">
    <property type="component" value="Unassembled WGS sequence"/>
</dbReference>
<feature type="disulfide bond" evidence="16">
    <location>
        <begin position="558"/>
        <end position="567"/>
    </location>
</feature>
<keyword evidence="15" id="KW-0325">Glycoprotein</keyword>
<feature type="disulfide bond" evidence="16">
    <location>
        <begin position="553"/>
        <end position="584"/>
    </location>
</feature>
<dbReference type="SUPFAM" id="SSF57196">
    <property type="entry name" value="EGF/Laminin"/>
    <property type="match status" value="2"/>
</dbReference>
<keyword evidence="11 18" id="KW-1133">Transmembrane helix</keyword>
<dbReference type="GO" id="GO:0005178">
    <property type="term" value="F:integrin binding"/>
    <property type="evidence" value="ECO:0007669"/>
    <property type="project" value="TreeGrafter"/>
</dbReference>
<evidence type="ECO:0000256" key="16">
    <source>
        <dbReference type="PIRSR" id="PIRSR002512-1"/>
    </source>
</evidence>
<keyword evidence="10 17" id="KW-0130">Cell adhesion</keyword>
<comment type="subcellular location">
    <subcellularLocation>
        <location evidence="1 17">Cell membrane</location>
        <topology evidence="1 17">Single-pass type I membrane protein</topology>
    </subcellularLocation>
</comment>
<keyword evidence="4" id="KW-0245">EGF-like domain</keyword>
<dbReference type="PANTHER" id="PTHR10082">
    <property type="entry name" value="INTEGRIN BETA SUBUNIT"/>
    <property type="match status" value="1"/>
</dbReference>
<feature type="disulfide bond" evidence="16">
    <location>
        <begin position="512"/>
        <end position="517"/>
    </location>
</feature>
<protein>
    <recommendedName>
        <fullName evidence="17">Integrin beta</fullName>
    </recommendedName>
</protein>
<evidence type="ECO:0000256" key="13">
    <source>
        <dbReference type="ARBA" id="ARBA00023136"/>
    </source>
</evidence>
<feature type="disulfide bond" evidence="16">
    <location>
        <begin position="37"/>
        <end position="47"/>
    </location>
</feature>
<feature type="disulfide bond" evidence="16">
    <location>
        <begin position="551"/>
        <end position="556"/>
    </location>
</feature>
<dbReference type="FunFam" id="2.10.25.10:FF:000075">
    <property type="entry name" value="Integrin beta"/>
    <property type="match status" value="1"/>
</dbReference>
<dbReference type="GO" id="GO:0016477">
    <property type="term" value="P:cell migration"/>
    <property type="evidence" value="ECO:0007669"/>
    <property type="project" value="TreeGrafter"/>
</dbReference>
<dbReference type="PIRSF" id="PIRSF002512">
    <property type="entry name" value="Integrin_B"/>
    <property type="match status" value="1"/>
</dbReference>
<keyword evidence="13 18" id="KW-0472">Membrane</keyword>
<dbReference type="FunFam" id="2.10.25.10:FF:000043">
    <property type="entry name" value="Integrin beta"/>
    <property type="match status" value="1"/>
</dbReference>
<feature type="signal peptide" evidence="19">
    <location>
        <begin position="1"/>
        <end position="17"/>
    </location>
</feature>
<feature type="transmembrane region" description="Helical" evidence="18">
    <location>
        <begin position="702"/>
        <end position="723"/>
    </location>
</feature>
<keyword evidence="14 16" id="KW-1015">Disulfide bond</keyword>
<dbReference type="GO" id="GO:0046872">
    <property type="term" value="F:metal ion binding"/>
    <property type="evidence" value="ECO:0007669"/>
    <property type="project" value="UniProtKB-KW"/>
</dbReference>
<evidence type="ECO:0000313" key="24">
    <source>
        <dbReference type="Proteomes" id="UP000005408"/>
    </source>
</evidence>
<feature type="disulfide bond" evidence="16">
    <location>
        <begin position="519"/>
        <end position="528"/>
    </location>
</feature>